<evidence type="ECO:0000313" key="3">
    <source>
        <dbReference type="Proteomes" id="UP000792457"/>
    </source>
</evidence>
<organism evidence="2 3">
    <name type="scientific">Ladona fulva</name>
    <name type="common">Scarce chaser dragonfly</name>
    <name type="synonym">Libellula fulva</name>
    <dbReference type="NCBI Taxonomy" id="123851"/>
    <lineage>
        <taxon>Eukaryota</taxon>
        <taxon>Metazoa</taxon>
        <taxon>Ecdysozoa</taxon>
        <taxon>Arthropoda</taxon>
        <taxon>Hexapoda</taxon>
        <taxon>Insecta</taxon>
        <taxon>Pterygota</taxon>
        <taxon>Palaeoptera</taxon>
        <taxon>Odonata</taxon>
        <taxon>Epiprocta</taxon>
        <taxon>Anisoptera</taxon>
        <taxon>Libelluloidea</taxon>
        <taxon>Libellulidae</taxon>
        <taxon>Ladona</taxon>
    </lineage>
</organism>
<gene>
    <name evidence="2" type="ORF">J437_LFUL009935</name>
</gene>
<name>A0A8K0P4E0_LADFU</name>
<dbReference type="AlphaFoldDB" id="A0A8K0P4E0"/>
<protein>
    <recommendedName>
        <fullName evidence="1">Helitron helicase-like domain-containing protein</fullName>
    </recommendedName>
</protein>
<comment type="caution">
    <text evidence="2">The sequence shown here is derived from an EMBL/GenBank/DDBJ whole genome shotgun (WGS) entry which is preliminary data.</text>
</comment>
<feature type="domain" description="Helitron helicase-like" evidence="1">
    <location>
        <begin position="43"/>
        <end position="70"/>
    </location>
</feature>
<dbReference type="EMBL" id="KZ308641">
    <property type="protein sequence ID" value="KAG8232687.1"/>
    <property type="molecule type" value="Genomic_DNA"/>
</dbReference>
<dbReference type="Proteomes" id="UP000792457">
    <property type="component" value="Unassembled WGS sequence"/>
</dbReference>
<dbReference type="Pfam" id="PF14214">
    <property type="entry name" value="Helitron_like_N"/>
    <property type="match status" value="1"/>
</dbReference>
<accession>A0A8K0P4E0</accession>
<proteinExistence type="predicted"/>
<sequence length="75" mass="8772">MNNNEKKLHTEKYIHLRDTIIDNGKVDDIGRLEVHDTCTSTHKMTYVRKHGHPDLFITFTCNSSWPEIKKDAIYG</sequence>
<keyword evidence="3" id="KW-1185">Reference proteome</keyword>
<evidence type="ECO:0000259" key="1">
    <source>
        <dbReference type="Pfam" id="PF14214"/>
    </source>
</evidence>
<dbReference type="InterPro" id="IPR025476">
    <property type="entry name" value="Helitron_helicase-like"/>
</dbReference>
<evidence type="ECO:0000313" key="2">
    <source>
        <dbReference type="EMBL" id="KAG8232687.1"/>
    </source>
</evidence>
<reference evidence="2" key="2">
    <citation type="submission" date="2017-10" db="EMBL/GenBank/DDBJ databases">
        <title>Ladona fulva Genome sequencing and assembly.</title>
        <authorList>
            <person name="Murali S."/>
            <person name="Richards S."/>
            <person name="Bandaranaike D."/>
            <person name="Bellair M."/>
            <person name="Blankenburg K."/>
            <person name="Chao H."/>
            <person name="Dinh H."/>
            <person name="Doddapaneni H."/>
            <person name="Dugan-Rocha S."/>
            <person name="Elkadiri S."/>
            <person name="Gnanaolivu R."/>
            <person name="Hernandez B."/>
            <person name="Skinner E."/>
            <person name="Javaid M."/>
            <person name="Lee S."/>
            <person name="Li M."/>
            <person name="Ming W."/>
            <person name="Munidasa M."/>
            <person name="Muniz J."/>
            <person name="Nguyen L."/>
            <person name="Hughes D."/>
            <person name="Osuji N."/>
            <person name="Pu L.-L."/>
            <person name="Puazo M."/>
            <person name="Qu C."/>
            <person name="Quiroz J."/>
            <person name="Raj R."/>
            <person name="Weissenberger G."/>
            <person name="Xin Y."/>
            <person name="Zou X."/>
            <person name="Han Y."/>
            <person name="Worley K."/>
            <person name="Muzny D."/>
            <person name="Gibbs R."/>
        </authorList>
    </citation>
    <scope>NUCLEOTIDE SEQUENCE</scope>
    <source>
        <strain evidence="2">Sampled in the wild</strain>
    </source>
</reference>
<reference evidence="2" key="1">
    <citation type="submission" date="2013-04" db="EMBL/GenBank/DDBJ databases">
        <authorList>
            <person name="Qu J."/>
            <person name="Murali S.C."/>
            <person name="Bandaranaike D."/>
            <person name="Bellair M."/>
            <person name="Blankenburg K."/>
            <person name="Chao H."/>
            <person name="Dinh H."/>
            <person name="Doddapaneni H."/>
            <person name="Downs B."/>
            <person name="Dugan-Rocha S."/>
            <person name="Elkadiri S."/>
            <person name="Gnanaolivu R.D."/>
            <person name="Hernandez B."/>
            <person name="Javaid M."/>
            <person name="Jayaseelan J.C."/>
            <person name="Lee S."/>
            <person name="Li M."/>
            <person name="Ming W."/>
            <person name="Munidasa M."/>
            <person name="Muniz J."/>
            <person name="Nguyen L."/>
            <person name="Ongeri F."/>
            <person name="Osuji N."/>
            <person name="Pu L.-L."/>
            <person name="Puazo M."/>
            <person name="Qu C."/>
            <person name="Quiroz J."/>
            <person name="Raj R."/>
            <person name="Weissenberger G."/>
            <person name="Xin Y."/>
            <person name="Zou X."/>
            <person name="Han Y."/>
            <person name="Richards S."/>
            <person name="Worley K."/>
            <person name="Muzny D."/>
            <person name="Gibbs R."/>
        </authorList>
    </citation>
    <scope>NUCLEOTIDE SEQUENCE</scope>
    <source>
        <strain evidence="2">Sampled in the wild</strain>
    </source>
</reference>
<dbReference type="OrthoDB" id="1728974at2759"/>